<evidence type="ECO:0000313" key="2">
    <source>
        <dbReference type="EMBL" id="MFC4606243.1"/>
    </source>
</evidence>
<keyword evidence="3" id="KW-1185">Reference proteome</keyword>
<dbReference type="Proteomes" id="UP001595993">
    <property type="component" value="Unassembled WGS sequence"/>
</dbReference>
<comment type="caution">
    <text evidence="2">The sequence shown here is derived from an EMBL/GenBank/DDBJ whole genome shotgun (WGS) entry which is preliminary data.</text>
</comment>
<sequence length="86" mass="9306">MICSGSPEAVPPASSRSRIHRRNASASAVKPRSRVPVFFMDDGDIRTAAESAAALDFGLRTAANLCALMRREIGITLSECWHRFGS</sequence>
<feature type="region of interest" description="Disordered" evidence="1">
    <location>
        <begin position="1"/>
        <end position="27"/>
    </location>
</feature>
<protein>
    <submittedName>
        <fullName evidence="2">Uncharacterized protein</fullName>
    </submittedName>
</protein>
<organism evidence="2 3">
    <name type="scientific">Streptomyces maoxianensis</name>
    <dbReference type="NCBI Taxonomy" id="1459942"/>
    <lineage>
        <taxon>Bacteria</taxon>
        <taxon>Bacillati</taxon>
        <taxon>Actinomycetota</taxon>
        <taxon>Actinomycetes</taxon>
        <taxon>Kitasatosporales</taxon>
        <taxon>Streptomycetaceae</taxon>
        <taxon>Streptomyces</taxon>
    </lineage>
</organism>
<proteinExistence type="predicted"/>
<evidence type="ECO:0000256" key="1">
    <source>
        <dbReference type="SAM" id="MobiDB-lite"/>
    </source>
</evidence>
<gene>
    <name evidence="2" type="ORF">ACFO9E_00135</name>
</gene>
<accession>A0ABV9FW73</accession>
<reference evidence="3" key="1">
    <citation type="journal article" date="2019" name="Int. J. Syst. Evol. Microbiol.">
        <title>The Global Catalogue of Microorganisms (GCM) 10K type strain sequencing project: providing services to taxonomists for standard genome sequencing and annotation.</title>
        <authorList>
            <consortium name="The Broad Institute Genomics Platform"/>
            <consortium name="The Broad Institute Genome Sequencing Center for Infectious Disease"/>
            <person name="Wu L."/>
            <person name="Ma J."/>
        </authorList>
    </citation>
    <scope>NUCLEOTIDE SEQUENCE [LARGE SCALE GENOMIC DNA]</scope>
    <source>
        <strain evidence="3">CGMCC 4.7139</strain>
    </source>
</reference>
<name>A0ABV9FW73_9ACTN</name>
<dbReference type="EMBL" id="JBHSFE010000002">
    <property type="protein sequence ID" value="MFC4606243.1"/>
    <property type="molecule type" value="Genomic_DNA"/>
</dbReference>
<evidence type="ECO:0000313" key="3">
    <source>
        <dbReference type="Proteomes" id="UP001595993"/>
    </source>
</evidence>